<dbReference type="Proteomes" id="UP000504623">
    <property type="component" value="Unplaced"/>
</dbReference>
<proteinExistence type="predicted"/>
<dbReference type="InterPro" id="IPR032770">
    <property type="entry name" value="DUF4537"/>
</dbReference>
<protein>
    <submittedName>
        <fullName evidence="3">Uncharacterized protein C11orf16 homolog</fullName>
    </submittedName>
</protein>
<dbReference type="OrthoDB" id="6241467at2759"/>
<sequence length="509" mass="57618">MDFSTGPKYCSVTTALKAPCWDGAAPRWDLSFACPFALRTPWLTRHNLPTRYMSNHPCLHMADPAWQRPGWLGRVENAADTWVLARREPDGFYYRAQIKAAPELERQGSLLVEFEAPFVTGPNHSVVLEGEVVQLSPPMAYPLQPGDNVLAPWEPNGQKYGPGTVLSGVEARDPLRASKDEEITVYFWNGKTAKVPLGRVRWVSPVVWKAAVERLHKPVTREHPSPLLWAPCCSLLGTVTGYVPHGLPLGTPFLCPPCHPCCQRLCQGCLSCCSSAGPTWWPLTWTSEVTARKLPEPELKPTAQLLPIKGPKEEEVALQSPMDVSSSSSSSFEEKDLETDVKMGLSQRLLVNSTVNTDPILEKTPWQEDLCRPEWRYWRRSGPEPCPRKPEDALYRNRRGSWISVKWVILKSQWAALAEVTGQQLNKTLQRIWKEEVNKQLRIHSKLVSSTKELSLEKPKEATTLLNEAKHEHRAKVVWGVFYTLKLNKTGTERDRLQFEGRLNLYSQY</sequence>
<accession>A0A9B0WWW9</accession>
<dbReference type="RefSeq" id="XP_006873089.1">
    <property type="nucleotide sequence ID" value="XM_006873027.1"/>
</dbReference>
<dbReference type="AlphaFoldDB" id="A0A9B0WWW9"/>
<evidence type="ECO:0000313" key="3">
    <source>
        <dbReference type="RefSeq" id="XP_006873089.1"/>
    </source>
</evidence>
<keyword evidence="2" id="KW-1185">Reference proteome</keyword>
<evidence type="ECO:0000259" key="1">
    <source>
        <dbReference type="Pfam" id="PF15057"/>
    </source>
</evidence>
<dbReference type="Pfam" id="PF15057">
    <property type="entry name" value="DUF4537"/>
    <property type="match status" value="1"/>
</dbReference>
<name>A0A9B0WWW9_CHRAS</name>
<reference evidence="3" key="1">
    <citation type="submission" date="2025-08" db="UniProtKB">
        <authorList>
            <consortium name="RefSeq"/>
        </authorList>
    </citation>
    <scope>IDENTIFICATION</scope>
    <source>
        <tissue evidence="3">Spleen</tissue>
    </source>
</reference>
<evidence type="ECO:0000313" key="2">
    <source>
        <dbReference type="Proteomes" id="UP000504623"/>
    </source>
</evidence>
<dbReference type="PANTHER" id="PTHR14343">
    <property type="entry name" value="VWFA DOMAIN-CONTAINING PROTEIN"/>
    <property type="match status" value="1"/>
</dbReference>
<dbReference type="GeneID" id="102818953"/>
<feature type="domain" description="DUF4537" evidence="1">
    <location>
        <begin position="81"/>
        <end position="214"/>
    </location>
</feature>
<dbReference type="PANTHER" id="PTHR14343:SF3">
    <property type="entry name" value="SIMILAR TO PREDICTED GENE ICRFP703B1614Q5.5"/>
    <property type="match status" value="1"/>
</dbReference>
<gene>
    <name evidence="3" type="primary">LOC102818953</name>
</gene>
<organism evidence="2 3">
    <name type="scientific">Chrysochloris asiatica</name>
    <name type="common">Cape golden mole</name>
    <dbReference type="NCBI Taxonomy" id="185453"/>
    <lineage>
        <taxon>Eukaryota</taxon>
        <taxon>Metazoa</taxon>
        <taxon>Chordata</taxon>
        <taxon>Craniata</taxon>
        <taxon>Vertebrata</taxon>
        <taxon>Euteleostomi</taxon>
        <taxon>Mammalia</taxon>
        <taxon>Eutheria</taxon>
        <taxon>Afrotheria</taxon>
        <taxon>Chrysochloridae</taxon>
        <taxon>Chrysochlorinae</taxon>
        <taxon>Chrysochloris</taxon>
    </lineage>
</organism>